<organism evidence="2 3">
    <name type="scientific">Pendulispora rubella</name>
    <dbReference type="NCBI Taxonomy" id="2741070"/>
    <lineage>
        <taxon>Bacteria</taxon>
        <taxon>Pseudomonadati</taxon>
        <taxon>Myxococcota</taxon>
        <taxon>Myxococcia</taxon>
        <taxon>Myxococcales</taxon>
        <taxon>Sorangiineae</taxon>
        <taxon>Pendulisporaceae</taxon>
        <taxon>Pendulispora</taxon>
    </lineage>
</organism>
<name>A0ABZ2LAF2_9BACT</name>
<proteinExistence type="predicted"/>
<evidence type="ECO:0000313" key="3">
    <source>
        <dbReference type="Proteomes" id="UP001374803"/>
    </source>
</evidence>
<evidence type="ECO:0000313" key="2">
    <source>
        <dbReference type="EMBL" id="WXB07745.1"/>
    </source>
</evidence>
<evidence type="ECO:0000256" key="1">
    <source>
        <dbReference type="SAM" id="MobiDB-lite"/>
    </source>
</evidence>
<sequence>MADPLIILLLVASPEVGDNVTSSMSASAREALGPQAHVLVENRRDLPSDEEALVLATKAHAKAVVELRAATGGSGTRMLLHAHVPGQGGWIDRTLTFSSIDDPSERGRTAGLAVASMMPLEWRMPPPRVAPPPPEKRTPPPPVKEPWREKVAIDLAGLVALGGARPAWGGQAVVRVDITRVVGLRALGGVRFGSVPDADADATTVSFGGGAAFRVAASPSDAPRWELGLSGDVLALRQSLRREDVTESRWLLGVQATAEAAWFFVHHVGIVGAVSEELAFGATRVFVGPDRVATLTPFQTLVKAGFRLRF</sequence>
<protein>
    <submittedName>
        <fullName evidence="2">Uncharacterized protein</fullName>
    </submittedName>
</protein>
<feature type="region of interest" description="Disordered" evidence="1">
    <location>
        <begin position="125"/>
        <end position="145"/>
    </location>
</feature>
<reference evidence="2" key="1">
    <citation type="submission" date="2021-12" db="EMBL/GenBank/DDBJ databases">
        <title>Discovery of the Pendulisporaceae a myxobacterial family with distinct sporulation behavior and unique specialized metabolism.</title>
        <authorList>
            <person name="Garcia R."/>
            <person name="Popoff A."/>
            <person name="Bader C.D."/>
            <person name="Loehr J."/>
            <person name="Walesch S."/>
            <person name="Walt C."/>
            <person name="Boldt J."/>
            <person name="Bunk B."/>
            <person name="Haeckl F.J.F.P.J."/>
            <person name="Gunesch A.P."/>
            <person name="Birkelbach J."/>
            <person name="Nuebel U."/>
            <person name="Pietschmann T."/>
            <person name="Bach T."/>
            <person name="Mueller R."/>
        </authorList>
    </citation>
    <scope>NUCLEOTIDE SEQUENCE</scope>
    <source>
        <strain evidence="2">MSr11367</strain>
    </source>
</reference>
<feature type="compositionally biased region" description="Pro residues" evidence="1">
    <location>
        <begin position="125"/>
        <end position="144"/>
    </location>
</feature>
<gene>
    <name evidence="2" type="ORF">LVJ94_10930</name>
</gene>
<dbReference type="Proteomes" id="UP001374803">
    <property type="component" value="Chromosome"/>
</dbReference>
<dbReference type="RefSeq" id="WP_394837411.1">
    <property type="nucleotide sequence ID" value="NZ_CP089929.1"/>
</dbReference>
<keyword evidence="3" id="KW-1185">Reference proteome</keyword>
<accession>A0ABZ2LAF2</accession>
<dbReference type="EMBL" id="CP089983">
    <property type="protein sequence ID" value="WXB07745.1"/>
    <property type="molecule type" value="Genomic_DNA"/>
</dbReference>